<reference evidence="2 3" key="1">
    <citation type="submission" date="2019-03" db="EMBL/GenBank/DDBJ databases">
        <title>First draft genome of Liparis tanakae, snailfish: a comprehensive survey of snailfish specific genes.</title>
        <authorList>
            <person name="Kim W."/>
            <person name="Song I."/>
            <person name="Jeong J.-H."/>
            <person name="Kim D."/>
            <person name="Kim S."/>
            <person name="Ryu S."/>
            <person name="Song J.Y."/>
            <person name="Lee S.K."/>
        </authorList>
    </citation>
    <scope>NUCLEOTIDE SEQUENCE [LARGE SCALE GENOMIC DNA]</scope>
    <source>
        <tissue evidence="2">Muscle</tissue>
    </source>
</reference>
<keyword evidence="3" id="KW-1185">Reference proteome</keyword>
<evidence type="ECO:0000313" key="2">
    <source>
        <dbReference type="EMBL" id="TNN84114.1"/>
    </source>
</evidence>
<feature type="region of interest" description="Disordered" evidence="1">
    <location>
        <begin position="66"/>
        <end position="96"/>
    </location>
</feature>
<name>A0A4Z2J2N9_9TELE</name>
<dbReference type="AlphaFoldDB" id="A0A4Z2J2N9"/>
<proteinExistence type="predicted"/>
<gene>
    <name evidence="2" type="ORF">EYF80_005720</name>
</gene>
<protein>
    <submittedName>
        <fullName evidence="2">Uncharacterized protein</fullName>
    </submittedName>
</protein>
<evidence type="ECO:0000256" key="1">
    <source>
        <dbReference type="SAM" id="MobiDB-lite"/>
    </source>
</evidence>
<sequence length="109" mass="12130">MKRSEVAALYEPRLSTRSTQAEAPAGFQLLSGGTTPLPHFSHGSLAWGYWEDSRCWLSQDPRHPHRVAPPSFTTRSPAALQCAPASPGPPSRAADRGDRIRLFEWWEMS</sequence>
<dbReference type="Proteomes" id="UP000314294">
    <property type="component" value="Unassembled WGS sequence"/>
</dbReference>
<evidence type="ECO:0000313" key="3">
    <source>
        <dbReference type="Proteomes" id="UP000314294"/>
    </source>
</evidence>
<accession>A0A4Z2J2N9</accession>
<comment type="caution">
    <text evidence="2">The sequence shown here is derived from an EMBL/GenBank/DDBJ whole genome shotgun (WGS) entry which is preliminary data.</text>
</comment>
<organism evidence="2 3">
    <name type="scientific">Liparis tanakae</name>
    <name type="common">Tanaka's snailfish</name>
    <dbReference type="NCBI Taxonomy" id="230148"/>
    <lineage>
        <taxon>Eukaryota</taxon>
        <taxon>Metazoa</taxon>
        <taxon>Chordata</taxon>
        <taxon>Craniata</taxon>
        <taxon>Vertebrata</taxon>
        <taxon>Euteleostomi</taxon>
        <taxon>Actinopterygii</taxon>
        <taxon>Neopterygii</taxon>
        <taxon>Teleostei</taxon>
        <taxon>Neoteleostei</taxon>
        <taxon>Acanthomorphata</taxon>
        <taxon>Eupercaria</taxon>
        <taxon>Perciformes</taxon>
        <taxon>Cottioidei</taxon>
        <taxon>Cottales</taxon>
        <taxon>Liparidae</taxon>
        <taxon>Liparis</taxon>
    </lineage>
</organism>
<dbReference type="EMBL" id="SRLO01000029">
    <property type="protein sequence ID" value="TNN84114.1"/>
    <property type="molecule type" value="Genomic_DNA"/>
</dbReference>